<feature type="region of interest" description="Disordered" evidence="1">
    <location>
        <begin position="32"/>
        <end position="55"/>
    </location>
</feature>
<comment type="caution">
    <text evidence="2">The sequence shown here is derived from an EMBL/GenBank/DDBJ whole genome shotgun (WGS) entry which is preliminary data.</text>
</comment>
<dbReference type="Proteomes" id="UP000693942">
    <property type="component" value="Unassembled WGS sequence"/>
</dbReference>
<evidence type="ECO:0000313" key="2">
    <source>
        <dbReference type="EMBL" id="KAG7423107.1"/>
    </source>
</evidence>
<accession>A0A8J5PNI5</accession>
<dbReference type="EMBL" id="JAELUR010000016">
    <property type="protein sequence ID" value="KAG7423107.1"/>
    <property type="molecule type" value="Genomic_DNA"/>
</dbReference>
<name>A0A8J5PNI5_FUSOX</name>
<reference evidence="2" key="1">
    <citation type="submission" date="2021-04" db="EMBL/GenBank/DDBJ databases">
        <title>First draft genome resource for Brassicaceae pathogens Fusarium oxysporum f. sp. raphani and Fusarium oxysporum f. sp. rapae.</title>
        <authorList>
            <person name="Asai S."/>
        </authorList>
    </citation>
    <scope>NUCLEOTIDE SEQUENCE</scope>
    <source>
        <strain evidence="2">Tf1262</strain>
    </source>
</reference>
<dbReference type="AlphaFoldDB" id="A0A8J5PNI5"/>
<gene>
    <name evidence="2" type="ORF">Forpi1262_v015600</name>
</gene>
<protein>
    <submittedName>
        <fullName evidence="2">Uncharacterized protein</fullName>
    </submittedName>
</protein>
<evidence type="ECO:0000313" key="3">
    <source>
        <dbReference type="Proteomes" id="UP000693942"/>
    </source>
</evidence>
<evidence type="ECO:0000256" key="1">
    <source>
        <dbReference type="SAM" id="MobiDB-lite"/>
    </source>
</evidence>
<sequence length="127" mass="14626">MTSICTLSLPKADEGSMSIHLGMDVQVGHADQRFDLSPSPNRGYDHSDEQDQYFESEEHDDFAWEVVGMPKQQARHGLQYDDIKQEQRHPRYYKIQSLVLTLYRPEIDLKHGGDGDCRDRGDCRTGQ</sequence>
<organism evidence="2 3">
    <name type="scientific">Fusarium oxysporum f. sp. raphani</name>
    <dbReference type="NCBI Taxonomy" id="96318"/>
    <lineage>
        <taxon>Eukaryota</taxon>
        <taxon>Fungi</taxon>
        <taxon>Dikarya</taxon>
        <taxon>Ascomycota</taxon>
        <taxon>Pezizomycotina</taxon>
        <taxon>Sordariomycetes</taxon>
        <taxon>Hypocreomycetidae</taxon>
        <taxon>Hypocreales</taxon>
        <taxon>Nectriaceae</taxon>
        <taxon>Fusarium</taxon>
        <taxon>Fusarium oxysporum species complex</taxon>
    </lineage>
</organism>
<proteinExistence type="predicted"/>